<comment type="caution">
    <text evidence="10">The sequence shown here is derived from an EMBL/GenBank/DDBJ whole genome shotgun (WGS) entry which is preliminary data.</text>
</comment>
<evidence type="ECO:0000313" key="10">
    <source>
        <dbReference type="EMBL" id="KGN92545.1"/>
    </source>
</evidence>
<dbReference type="EC" id="2.5.1.17" evidence="3"/>
<evidence type="ECO:0000256" key="1">
    <source>
        <dbReference type="ARBA" id="ARBA00005121"/>
    </source>
</evidence>
<evidence type="ECO:0000256" key="6">
    <source>
        <dbReference type="ARBA" id="ARBA00033334"/>
    </source>
</evidence>
<sequence>MKNNFGLIHIYTGDGKGKTTAAVGLATRALGGGFKVCYCSFHKRPEKYGYTEMESLKKLGASVYNFAKGHPHLDKSISPETVAQEAKEAVNFLKDLVRHETFDLLIMDEILISVRDHYIEEELLLDFIRSKPEHLELVLTGRGATENLMELAHYVTYCKKVKHPFDSKIRSRKGIEY</sequence>
<comment type="similarity">
    <text evidence="2">Belongs to the Cob(I)alamin adenosyltransferase family.</text>
</comment>
<evidence type="ECO:0000256" key="7">
    <source>
        <dbReference type="ARBA" id="ARBA00033354"/>
    </source>
</evidence>
<gene>
    <name evidence="10" type="ORF">HQ43_04670</name>
</gene>
<dbReference type="PANTHER" id="PTHR46638">
    <property type="entry name" value="CORRINOID ADENOSYLTRANSFERASE"/>
    <property type="match status" value="1"/>
</dbReference>
<protein>
    <recommendedName>
        <fullName evidence="3">corrinoid adenosyltransferase</fullName>
        <ecNumber evidence="3">2.5.1.17</ecNumber>
    </recommendedName>
    <alternativeName>
        <fullName evidence="5">Cob(II)alamin adenosyltransferase</fullName>
    </alternativeName>
    <alternativeName>
        <fullName evidence="7">Cob(II)yrinic acid a,c-diamide adenosyltransferase</fullName>
    </alternativeName>
    <alternativeName>
        <fullName evidence="6">Cobinamide/cobalamin adenosyltransferase</fullName>
    </alternativeName>
</protein>
<evidence type="ECO:0000313" key="11">
    <source>
        <dbReference type="Proteomes" id="UP000030101"/>
    </source>
</evidence>
<dbReference type="InterPro" id="IPR027417">
    <property type="entry name" value="P-loop_NTPase"/>
</dbReference>
<comment type="catalytic activity">
    <reaction evidence="9">
        <text>2 cob(II)alamin + reduced [electron-transfer flavoprotein] + 2 ATP = 2 adenosylcob(III)alamin + 2 triphosphate + oxidized [electron-transfer flavoprotein] + 3 H(+)</text>
        <dbReference type="Rhea" id="RHEA:28671"/>
        <dbReference type="Rhea" id="RHEA-COMP:10685"/>
        <dbReference type="Rhea" id="RHEA-COMP:10686"/>
        <dbReference type="ChEBI" id="CHEBI:15378"/>
        <dbReference type="ChEBI" id="CHEBI:16304"/>
        <dbReference type="ChEBI" id="CHEBI:18036"/>
        <dbReference type="ChEBI" id="CHEBI:18408"/>
        <dbReference type="ChEBI" id="CHEBI:30616"/>
        <dbReference type="ChEBI" id="CHEBI:57692"/>
        <dbReference type="ChEBI" id="CHEBI:58307"/>
        <dbReference type="EC" id="2.5.1.17"/>
    </reaction>
</comment>
<evidence type="ECO:0000256" key="2">
    <source>
        <dbReference type="ARBA" id="ARBA00007487"/>
    </source>
</evidence>
<proteinExistence type="inferred from homology"/>
<evidence type="ECO:0000256" key="4">
    <source>
        <dbReference type="ARBA" id="ARBA00024929"/>
    </source>
</evidence>
<comment type="catalytic activity">
    <reaction evidence="8">
        <text>2 cob(II)yrinate a,c diamide + reduced [electron-transfer flavoprotein] + 2 ATP = 2 adenosylcob(III)yrinate a,c-diamide + 2 triphosphate + oxidized [electron-transfer flavoprotein] + 3 H(+)</text>
        <dbReference type="Rhea" id="RHEA:11528"/>
        <dbReference type="Rhea" id="RHEA-COMP:10685"/>
        <dbReference type="Rhea" id="RHEA-COMP:10686"/>
        <dbReference type="ChEBI" id="CHEBI:15378"/>
        <dbReference type="ChEBI" id="CHEBI:18036"/>
        <dbReference type="ChEBI" id="CHEBI:30616"/>
        <dbReference type="ChEBI" id="CHEBI:57692"/>
        <dbReference type="ChEBI" id="CHEBI:58307"/>
        <dbReference type="ChEBI" id="CHEBI:58503"/>
        <dbReference type="ChEBI" id="CHEBI:58537"/>
        <dbReference type="EC" id="2.5.1.17"/>
    </reaction>
</comment>
<dbReference type="EMBL" id="JQZV01000009">
    <property type="protein sequence ID" value="KGN92545.1"/>
    <property type="molecule type" value="Genomic_DNA"/>
</dbReference>
<evidence type="ECO:0000256" key="8">
    <source>
        <dbReference type="ARBA" id="ARBA00048555"/>
    </source>
</evidence>
<dbReference type="Proteomes" id="UP000030101">
    <property type="component" value="Unassembled WGS sequence"/>
</dbReference>
<dbReference type="SUPFAM" id="SSF52540">
    <property type="entry name" value="P-loop containing nucleoside triphosphate hydrolases"/>
    <property type="match status" value="1"/>
</dbReference>
<keyword evidence="11" id="KW-1185">Reference proteome</keyword>
<dbReference type="Pfam" id="PF02572">
    <property type="entry name" value="CobA_CobO_BtuR"/>
    <property type="match status" value="1"/>
</dbReference>
<accession>A0ABR4XL06</accession>
<name>A0ABR4XL06_9PORP</name>
<reference evidence="10 11" key="1">
    <citation type="submission" date="2014-08" db="EMBL/GenBank/DDBJ databases">
        <title>Porphyromonas canoris strain:OH2762 Genome sequencing.</title>
        <authorList>
            <person name="Wallis C."/>
            <person name="Deusch O."/>
            <person name="O'Flynn C."/>
            <person name="Davis I."/>
            <person name="Jospin G."/>
            <person name="Darling A.E."/>
            <person name="Coil D.A."/>
            <person name="Alexiev A."/>
            <person name="Horsfall A."/>
            <person name="Kirkwood N."/>
            <person name="Harris S."/>
            <person name="Eisen J.A."/>
        </authorList>
    </citation>
    <scope>NUCLEOTIDE SEQUENCE [LARGE SCALE GENOMIC DNA]</scope>
    <source>
        <strain evidence="11">COT-108 OH2762</strain>
    </source>
</reference>
<dbReference type="PIRSF" id="PIRSF015617">
    <property type="entry name" value="Adensltrnsf_CobA"/>
    <property type="match status" value="1"/>
</dbReference>
<comment type="pathway">
    <text evidence="1">Cofactor biosynthesis; adenosylcobalamin biosynthesis; adenosylcobalamin from cob(II)yrinate a,c-diamide: step 2/7.</text>
</comment>
<organism evidence="10 11">
    <name type="scientific">Porphyromonas canoris</name>
    <dbReference type="NCBI Taxonomy" id="36875"/>
    <lineage>
        <taxon>Bacteria</taxon>
        <taxon>Pseudomonadati</taxon>
        <taxon>Bacteroidota</taxon>
        <taxon>Bacteroidia</taxon>
        <taxon>Bacteroidales</taxon>
        <taxon>Porphyromonadaceae</taxon>
        <taxon>Porphyromonas</taxon>
    </lineage>
</organism>
<evidence type="ECO:0000256" key="3">
    <source>
        <dbReference type="ARBA" id="ARBA00012454"/>
    </source>
</evidence>
<dbReference type="InterPro" id="IPR003724">
    <property type="entry name" value="CblAdoTrfase_CobA"/>
</dbReference>
<evidence type="ECO:0000256" key="9">
    <source>
        <dbReference type="ARBA" id="ARBA00048692"/>
    </source>
</evidence>
<evidence type="ECO:0000256" key="5">
    <source>
        <dbReference type="ARBA" id="ARBA00031529"/>
    </source>
</evidence>
<dbReference type="PANTHER" id="PTHR46638:SF1">
    <property type="entry name" value="CORRINOID ADENOSYLTRANSFERASE"/>
    <property type="match status" value="1"/>
</dbReference>
<comment type="function">
    <text evidence="4">Required for both de novo synthesis of the corrin ring for the assimilation of exogenous corrinoids. Participates in the adenosylation of a variety of incomplete and complete corrinoids.</text>
</comment>
<dbReference type="Gene3D" id="3.40.50.300">
    <property type="entry name" value="P-loop containing nucleotide triphosphate hydrolases"/>
    <property type="match status" value="1"/>
</dbReference>
<dbReference type="RefSeq" id="WP_036790284.1">
    <property type="nucleotide sequence ID" value="NZ_JQZV01000009.1"/>
</dbReference>